<dbReference type="CDD" id="cd06662">
    <property type="entry name" value="SURF1"/>
    <property type="match status" value="1"/>
</dbReference>
<dbReference type="EMBL" id="CP077062">
    <property type="protein sequence ID" value="QWZ07665.1"/>
    <property type="molecule type" value="Genomic_DNA"/>
</dbReference>
<accession>A0A975SYB9</accession>
<evidence type="ECO:0000256" key="1">
    <source>
        <dbReference type="RuleBase" id="RU363076"/>
    </source>
</evidence>
<comment type="subcellular location">
    <subcellularLocation>
        <location evidence="1">Cell membrane</location>
        <topology evidence="1">Multi-pass membrane protein</topology>
    </subcellularLocation>
</comment>
<dbReference type="Proteomes" id="UP000683575">
    <property type="component" value="Chromosome"/>
</dbReference>
<dbReference type="InterPro" id="IPR002994">
    <property type="entry name" value="Surf1/Shy1"/>
</dbReference>
<evidence type="ECO:0000313" key="4">
    <source>
        <dbReference type="Proteomes" id="UP000683575"/>
    </source>
</evidence>
<evidence type="ECO:0000256" key="2">
    <source>
        <dbReference type="SAM" id="MobiDB-lite"/>
    </source>
</evidence>
<gene>
    <name evidence="3" type="ORF">KRR39_20000</name>
</gene>
<dbReference type="KEGG" id="nps:KRR39_20000"/>
<dbReference type="Pfam" id="PF02104">
    <property type="entry name" value="SURF1"/>
    <property type="match status" value="1"/>
</dbReference>
<comment type="similarity">
    <text evidence="1">Belongs to the SURF1 family.</text>
</comment>
<dbReference type="AlphaFoldDB" id="A0A975SYB9"/>
<dbReference type="GO" id="GO:0005886">
    <property type="term" value="C:plasma membrane"/>
    <property type="evidence" value="ECO:0007669"/>
    <property type="project" value="UniProtKB-SubCell"/>
</dbReference>
<feature type="region of interest" description="Disordered" evidence="2">
    <location>
        <begin position="254"/>
        <end position="285"/>
    </location>
</feature>
<keyword evidence="4" id="KW-1185">Reference proteome</keyword>
<keyword evidence="1" id="KW-1133">Transmembrane helix</keyword>
<keyword evidence="1" id="KW-0472">Membrane</keyword>
<feature type="transmembrane region" description="Helical" evidence="1">
    <location>
        <begin position="12"/>
        <end position="33"/>
    </location>
</feature>
<comment type="caution">
    <text evidence="1">Lacks conserved residue(s) required for the propagation of feature annotation.</text>
</comment>
<evidence type="ECO:0000313" key="3">
    <source>
        <dbReference type="EMBL" id="QWZ07665.1"/>
    </source>
</evidence>
<keyword evidence="1" id="KW-1003">Cell membrane</keyword>
<name>A0A975SYB9_9ACTN</name>
<reference evidence="3" key="1">
    <citation type="submission" date="2021-06" db="EMBL/GenBank/DDBJ databases">
        <title>Complete genome sequence of Nocardioides sp. G188.</title>
        <authorList>
            <person name="Im W.-T."/>
        </authorList>
    </citation>
    <scope>NUCLEOTIDE SEQUENCE</scope>
    <source>
        <strain evidence="3">G188</strain>
    </source>
</reference>
<sequence>MPFPVRRLLAPRLLGLHALAVLATTAAVLLGIWQYDAWGSRRHDQAASLADAPARALASVMSADDPFPGDAVGQPVRLAGRWLPRSTVYVADRDLGGRTGVWAVTPVEVCAGSTSCAGAPAMLVVRGWAPTVADVPPAPTGTVDVTGWLQPGEGSGLSDPDPTDDVIPEMRVADAIQHVDQDLYGGYVIARSTTRASSGVEPGLRPVTPASLPKAETFTALRNLLYAFEWWVFGGFAVYIWWRWCRDELERQRLEEEGPDEPADDGAGTGSDPRVSGVTGVPSSP</sequence>
<dbReference type="PROSITE" id="PS50895">
    <property type="entry name" value="SURF1"/>
    <property type="match status" value="1"/>
</dbReference>
<protein>
    <recommendedName>
        <fullName evidence="1">SURF1-like protein</fullName>
    </recommendedName>
</protein>
<keyword evidence="1" id="KW-0812">Transmembrane</keyword>
<proteinExistence type="inferred from homology"/>
<dbReference type="RefSeq" id="WP_216939176.1">
    <property type="nucleotide sequence ID" value="NZ_CP077062.1"/>
</dbReference>
<organism evidence="3 4">
    <name type="scientific">Nocardioides panacis</name>
    <dbReference type="NCBI Taxonomy" id="2849501"/>
    <lineage>
        <taxon>Bacteria</taxon>
        <taxon>Bacillati</taxon>
        <taxon>Actinomycetota</taxon>
        <taxon>Actinomycetes</taxon>
        <taxon>Propionibacteriales</taxon>
        <taxon>Nocardioidaceae</taxon>
        <taxon>Nocardioides</taxon>
    </lineage>
</organism>